<dbReference type="SMART" id="SM00387">
    <property type="entry name" value="HATPase_c"/>
    <property type="match status" value="1"/>
</dbReference>
<dbReference type="EMBL" id="QUOT01000001">
    <property type="protein sequence ID" value="REL32206.1"/>
    <property type="molecule type" value="Genomic_DNA"/>
</dbReference>
<evidence type="ECO:0000256" key="2">
    <source>
        <dbReference type="ARBA" id="ARBA00012438"/>
    </source>
</evidence>
<dbReference type="GO" id="GO:0004673">
    <property type="term" value="F:protein histidine kinase activity"/>
    <property type="evidence" value="ECO:0007669"/>
    <property type="project" value="UniProtKB-EC"/>
</dbReference>
<dbReference type="EC" id="2.7.13.3" evidence="2"/>
<keyword evidence="5 9" id="KW-0418">Kinase</keyword>
<protein>
    <recommendedName>
        <fullName evidence="2">histidine kinase</fullName>
        <ecNumber evidence="2">2.7.13.3</ecNumber>
    </recommendedName>
</protein>
<dbReference type="PANTHER" id="PTHR43065:SF46">
    <property type="entry name" value="C4-DICARBOXYLATE TRANSPORT SENSOR PROTEIN DCTB"/>
    <property type="match status" value="1"/>
</dbReference>
<keyword evidence="10" id="KW-1185">Reference proteome</keyword>
<evidence type="ECO:0000313" key="10">
    <source>
        <dbReference type="Proteomes" id="UP000256899"/>
    </source>
</evidence>
<evidence type="ECO:0000256" key="7">
    <source>
        <dbReference type="ARBA" id="ARBA00023012"/>
    </source>
</evidence>
<gene>
    <name evidence="9" type="ORF">DXX94_16590</name>
</gene>
<dbReference type="PANTHER" id="PTHR43065">
    <property type="entry name" value="SENSOR HISTIDINE KINASE"/>
    <property type="match status" value="1"/>
</dbReference>
<dbReference type="RefSeq" id="WP_116017601.1">
    <property type="nucleotide sequence ID" value="NZ_QUOT01000001.1"/>
</dbReference>
<accession>A0A3E0U5I1</accession>
<dbReference type="Proteomes" id="UP000256899">
    <property type="component" value="Unassembled WGS sequence"/>
</dbReference>
<dbReference type="PROSITE" id="PS50109">
    <property type="entry name" value="HIS_KIN"/>
    <property type="match status" value="1"/>
</dbReference>
<evidence type="ECO:0000259" key="8">
    <source>
        <dbReference type="PROSITE" id="PS50109"/>
    </source>
</evidence>
<comment type="catalytic activity">
    <reaction evidence="1">
        <text>ATP + protein L-histidine = ADP + protein N-phospho-L-histidine.</text>
        <dbReference type="EC" id="2.7.13.3"/>
    </reaction>
</comment>
<keyword evidence="7" id="KW-0902">Two-component regulatory system</keyword>
<organism evidence="9 10">
    <name type="scientific">Thalassotalea euphylliae</name>
    <dbReference type="NCBI Taxonomy" id="1655234"/>
    <lineage>
        <taxon>Bacteria</taxon>
        <taxon>Pseudomonadati</taxon>
        <taxon>Pseudomonadota</taxon>
        <taxon>Gammaproteobacteria</taxon>
        <taxon>Alteromonadales</taxon>
        <taxon>Colwelliaceae</taxon>
        <taxon>Thalassotalea</taxon>
    </lineage>
</organism>
<dbReference type="InterPro" id="IPR005467">
    <property type="entry name" value="His_kinase_dom"/>
</dbReference>
<dbReference type="AlphaFoldDB" id="A0A3E0U5I1"/>
<comment type="caution">
    <text evidence="9">The sequence shown here is derived from an EMBL/GenBank/DDBJ whole genome shotgun (WGS) entry which is preliminary data.</text>
</comment>
<name>A0A3E0U5I1_9GAMM</name>
<keyword evidence="4" id="KW-0547">Nucleotide-binding</keyword>
<dbReference type="Gene3D" id="3.30.565.10">
    <property type="entry name" value="Histidine kinase-like ATPase, C-terminal domain"/>
    <property type="match status" value="1"/>
</dbReference>
<dbReference type="InterPro" id="IPR036890">
    <property type="entry name" value="HATPase_C_sf"/>
</dbReference>
<dbReference type="InterPro" id="IPR004358">
    <property type="entry name" value="Sig_transdc_His_kin-like_C"/>
</dbReference>
<evidence type="ECO:0000256" key="1">
    <source>
        <dbReference type="ARBA" id="ARBA00000085"/>
    </source>
</evidence>
<dbReference type="PRINTS" id="PR00344">
    <property type="entry name" value="BCTRLSENSOR"/>
</dbReference>
<proteinExistence type="predicted"/>
<dbReference type="GO" id="GO:0000160">
    <property type="term" value="P:phosphorelay signal transduction system"/>
    <property type="evidence" value="ECO:0007669"/>
    <property type="project" value="UniProtKB-KW"/>
</dbReference>
<dbReference type="Pfam" id="PF02518">
    <property type="entry name" value="HATPase_c"/>
    <property type="match status" value="1"/>
</dbReference>
<feature type="domain" description="Histidine kinase" evidence="8">
    <location>
        <begin position="235"/>
        <end position="455"/>
    </location>
</feature>
<evidence type="ECO:0000256" key="4">
    <source>
        <dbReference type="ARBA" id="ARBA00022741"/>
    </source>
</evidence>
<sequence>MGFKQFSLRIISRTILAMVSLLLLSLLLSQPGYHAATILLTALLIAQLYELIRYVNKTNGELVRFFEAARHADYSQRFDLSELGTGFDELGKAFGDILERLQQARNQKEETLRHLKAVVEHVPVPLISLVSTEKNTHNKLTLWNNSARRLFGTHSVTKLSDLDKFHPDFSSRLVSLTPGERSLITIKIDDTPHQLSISATAITIGQQQELLISLQDIQSELDAAQLSAWQDLVRVLTHEIMNSITPVASLAKTAVDLVDDVAKQVTNQPELVEELNDVTDAVNTVARRSDGLMQFVTSYRRLTRLPPPNKQTIKLSEFFDNVERLACQHWSSKGIQYQFSVIPTSLTLTADADMLEQVLINLLQNAEHAVAETKQAQITVTANLNARGRVLIEVSDNGCGINEEVAEKIFVPFFTTKREGSGVGLALTRQIMLAHGGFISLANNSDLGCTFNLTF</sequence>
<evidence type="ECO:0000256" key="5">
    <source>
        <dbReference type="ARBA" id="ARBA00022777"/>
    </source>
</evidence>
<reference evidence="10" key="1">
    <citation type="submission" date="2018-08" db="EMBL/GenBank/DDBJ databases">
        <title>Thalassotalea euphylliae genome.</title>
        <authorList>
            <person name="Summers S."/>
            <person name="Rice S.A."/>
            <person name="Freckelton M.L."/>
            <person name="Nedved B.T."/>
            <person name="Hadfield M.G."/>
        </authorList>
    </citation>
    <scope>NUCLEOTIDE SEQUENCE [LARGE SCALE GENOMIC DNA]</scope>
    <source>
        <strain evidence="10">H3</strain>
    </source>
</reference>
<evidence type="ECO:0000256" key="6">
    <source>
        <dbReference type="ARBA" id="ARBA00022840"/>
    </source>
</evidence>
<dbReference type="InterPro" id="IPR003594">
    <property type="entry name" value="HATPase_dom"/>
</dbReference>
<keyword evidence="6" id="KW-0067">ATP-binding</keyword>
<evidence type="ECO:0000313" key="9">
    <source>
        <dbReference type="EMBL" id="REL32206.1"/>
    </source>
</evidence>
<evidence type="ECO:0000256" key="3">
    <source>
        <dbReference type="ARBA" id="ARBA00022679"/>
    </source>
</evidence>
<dbReference type="Gene3D" id="3.30.450.20">
    <property type="entry name" value="PAS domain"/>
    <property type="match status" value="1"/>
</dbReference>
<dbReference type="GO" id="GO:0005524">
    <property type="term" value="F:ATP binding"/>
    <property type="evidence" value="ECO:0007669"/>
    <property type="project" value="UniProtKB-KW"/>
</dbReference>
<keyword evidence="3" id="KW-0808">Transferase</keyword>
<dbReference type="SUPFAM" id="SSF55874">
    <property type="entry name" value="ATPase domain of HSP90 chaperone/DNA topoisomerase II/histidine kinase"/>
    <property type="match status" value="1"/>
</dbReference>